<organism evidence="1 2">
    <name type="scientific">Peronospora matthiolae</name>
    <dbReference type="NCBI Taxonomy" id="2874970"/>
    <lineage>
        <taxon>Eukaryota</taxon>
        <taxon>Sar</taxon>
        <taxon>Stramenopiles</taxon>
        <taxon>Oomycota</taxon>
        <taxon>Peronosporomycetes</taxon>
        <taxon>Peronosporales</taxon>
        <taxon>Peronosporaceae</taxon>
        <taxon>Peronospora</taxon>
    </lineage>
</organism>
<protein>
    <submittedName>
        <fullName evidence="1">Uncharacterized protein</fullName>
    </submittedName>
</protein>
<dbReference type="EMBL" id="CAKLBY020000181">
    <property type="protein sequence ID" value="CAK7931686.1"/>
    <property type="molecule type" value="Genomic_DNA"/>
</dbReference>
<dbReference type="AlphaFoldDB" id="A0AAV1UA64"/>
<comment type="caution">
    <text evidence="1">The sequence shown here is derived from an EMBL/GenBank/DDBJ whole genome shotgun (WGS) entry which is preliminary data.</text>
</comment>
<accession>A0AAV1UA64</accession>
<proteinExistence type="predicted"/>
<sequence length="67" mass="7290">MHDVRAFSHLDTEKLSLEANDDYEMSRCDMVLDDGGAGIPGTLGIIEVGWSAGARLNQDSHGARMQQ</sequence>
<evidence type="ECO:0000313" key="1">
    <source>
        <dbReference type="EMBL" id="CAK7931686.1"/>
    </source>
</evidence>
<gene>
    <name evidence="1" type="ORF">PM001_LOCUS16836</name>
</gene>
<evidence type="ECO:0000313" key="2">
    <source>
        <dbReference type="Proteomes" id="UP001162060"/>
    </source>
</evidence>
<dbReference type="Proteomes" id="UP001162060">
    <property type="component" value="Unassembled WGS sequence"/>
</dbReference>
<reference evidence="1" key="1">
    <citation type="submission" date="2024-01" db="EMBL/GenBank/DDBJ databases">
        <authorList>
            <person name="Webb A."/>
        </authorList>
    </citation>
    <scope>NUCLEOTIDE SEQUENCE</scope>
    <source>
        <strain evidence="1">Pm1</strain>
    </source>
</reference>
<name>A0AAV1UA64_9STRA</name>